<keyword evidence="1" id="KW-0472">Membrane</keyword>
<feature type="transmembrane region" description="Helical" evidence="1">
    <location>
        <begin position="504"/>
        <end position="523"/>
    </location>
</feature>
<dbReference type="PANTHER" id="PTHR35043:SF7">
    <property type="entry name" value="TRANSCRIPTION FACTOR DOMAIN-CONTAINING PROTEIN"/>
    <property type="match status" value="1"/>
</dbReference>
<sequence>MLNDTQLTEFVGWQSGPYYRGTWQIVCLCIMTLGLCLHTSLHLNIETPQPWQERHWLSRKALDVWREAQWVLVGLFAPELVLYIAYRQAEVVRKLTPTVENLWRQTWNGEHYPRATYWTVKDYDCRDRYGQRLEWTEIHNWYLLMGGFVFETDDGGDEYIPSSPRLVLNASGLIFLLGAGMDFLPRITKAEIEGMSSANMFTKMLTLFQAAYFLFQWSFRWIFGGCFSLLETFTCAHVIVTALIYWCWMDKPQSVRYQVVIRGPWAKGAAALLYMKNACSHLEDGTTSSEIAHFLPDLLGPCRRQQDHSYSCWRNRSVESARIWEAYQQLLAEIGSGRRDRPGTMSVPRVRPYIRGTALRSEHAWKLSRFKWSSNIPKRVKLRLYVQPLPPLTSRAICHGSCNGDDINELLERIEHAIAFVGEHYNLWRQQMPMDYPWTWHEFFRSFRQEVSWQSADKPSGMIAEDARWTKLSRLLLNLSVSVYGGVHLAGFRYDFASITEQALWILASGIILLSGLYGVHYFSQPRSASRSGPATSDERYRDARYLLSHETKEDNHNSQWRGPLPRSWRQIWRWRELKVVLPLSLVITARFFVLLESLISLRSMRGDVYEHTGFFDDVLPKFQ</sequence>
<evidence type="ECO:0000256" key="1">
    <source>
        <dbReference type="SAM" id="Phobius"/>
    </source>
</evidence>
<keyword evidence="1" id="KW-1133">Transmembrane helix</keyword>
<evidence type="ECO:0000313" key="2">
    <source>
        <dbReference type="EMBL" id="KAK5086163.1"/>
    </source>
</evidence>
<protein>
    <submittedName>
        <fullName evidence="2">Uncharacterized protein</fullName>
    </submittedName>
</protein>
<feature type="transmembrane region" description="Helical" evidence="1">
    <location>
        <begin position="221"/>
        <end position="248"/>
    </location>
</feature>
<dbReference type="PANTHER" id="PTHR35043">
    <property type="entry name" value="TRANSCRIPTION FACTOR DOMAIN-CONTAINING PROTEIN"/>
    <property type="match status" value="1"/>
</dbReference>
<name>A0ABR0K4R0_9EURO</name>
<proteinExistence type="predicted"/>
<accession>A0ABR0K4R0</accession>
<feature type="transmembrane region" description="Helical" evidence="1">
    <location>
        <begin position="475"/>
        <end position="492"/>
    </location>
</feature>
<dbReference type="Proteomes" id="UP001345013">
    <property type="component" value="Unassembled WGS sequence"/>
</dbReference>
<feature type="transmembrane region" description="Helical" evidence="1">
    <location>
        <begin position="580"/>
        <end position="600"/>
    </location>
</feature>
<gene>
    <name evidence="2" type="ORF">LTR24_007016</name>
</gene>
<reference evidence="2 3" key="1">
    <citation type="submission" date="2023-08" db="EMBL/GenBank/DDBJ databases">
        <title>Black Yeasts Isolated from many extreme environments.</title>
        <authorList>
            <person name="Coleine C."/>
            <person name="Stajich J.E."/>
            <person name="Selbmann L."/>
        </authorList>
    </citation>
    <scope>NUCLEOTIDE SEQUENCE [LARGE SCALE GENOMIC DNA]</scope>
    <source>
        <strain evidence="2 3">CCFEE 5885</strain>
    </source>
</reference>
<keyword evidence="3" id="KW-1185">Reference proteome</keyword>
<keyword evidence="1" id="KW-0812">Transmembrane</keyword>
<comment type="caution">
    <text evidence="2">The sequence shown here is derived from an EMBL/GenBank/DDBJ whole genome shotgun (WGS) entry which is preliminary data.</text>
</comment>
<evidence type="ECO:0000313" key="3">
    <source>
        <dbReference type="Proteomes" id="UP001345013"/>
    </source>
</evidence>
<organism evidence="2 3">
    <name type="scientific">Lithohypha guttulata</name>
    <dbReference type="NCBI Taxonomy" id="1690604"/>
    <lineage>
        <taxon>Eukaryota</taxon>
        <taxon>Fungi</taxon>
        <taxon>Dikarya</taxon>
        <taxon>Ascomycota</taxon>
        <taxon>Pezizomycotina</taxon>
        <taxon>Eurotiomycetes</taxon>
        <taxon>Chaetothyriomycetidae</taxon>
        <taxon>Chaetothyriales</taxon>
        <taxon>Trichomeriaceae</taxon>
        <taxon>Lithohypha</taxon>
    </lineage>
</organism>
<dbReference type="EMBL" id="JAVRRG010000099">
    <property type="protein sequence ID" value="KAK5086163.1"/>
    <property type="molecule type" value="Genomic_DNA"/>
</dbReference>